<keyword evidence="2" id="KW-1185">Reference proteome</keyword>
<protein>
    <submittedName>
        <fullName evidence="1">Uncharacterized protein</fullName>
    </submittedName>
</protein>
<name>A0A5B7FXM7_PORTR</name>
<accession>A0A5B7FXM7</accession>
<comment type="caution">
    <text evidence="1">The sequence shown here is derived from an EMBL/GenBank/DDBJ whole genome shotgun (WGS) entry which is preliminary data.</text>
</comment>
<dbReference type="Proteomes" id="UP000324222">
    <property type="component" value="Unassembled WGS sequence"/>
</dbReference>
<evidence type="ECO:0000313" key="2">
    <source>
        <dbReference type="Proteomes" id="UP000324222"/>
    </source>
</evidence>
<organism evidence="1 2">
    <name type="scientific">Portunus trituberculatus</name>
    <name type="common">Swimming crab</name>
    <name type="synonym">Neptunus trituberculatus</name>
    <dbReference type="NCBI Taxonomy" id="210409"/>
    <lineage>
        <taxon>Eukaryota</taxon>
        <taxon>Metazoa</taxon>
        <taxon>Ecdysozoa</taxon>
        <taxon>Arthropoda</taxon>
        <taxon>Crustacea</taxon>
        <taxon>Multicrustacea</taxon>
        <taxon>Malacostraca</taxon>
        <taxon>Eumalacostraca</taxon>
        <taxon>Eucarida</taxon>
        <taxon>Decapoda</taxon>
        <taxon>Pleocyemata</taxon>
        <taxon>Brachyura</taxon>
        <taxon>Eubrachyura</taxon>
        <taxon>Portunoidea</taxon>
        <taxon>Portunidae</taxon>
        <taxon>Portuninae</taxon>
        <taxon>Portunus</taxon>
    </lineage>
</organism>
<sequence>MITEASPPSTPPGQRAARLFIGSLREVGGVACEGKGEIQGRETRARRRGPHSTLSFITFSTAASSKETHVRFARHVPNWRR</sequence>
<dbReference type="AlphaFoldDB" id="A0A5B7FXM7"/>
<evidence type="ECO:0000313" key="1">
    <source>
        <dbReference type="EMBL" id="MPC49064.1"/>
    </source>
</evidence>
<proteinExistence type="predicted"/>
<dbReference type="EMBL" id="VSRR010008647">
    <property type="protein sequence ID" value="MPC49064.1"/>
    <property type="molecule type" value="Genomic_DNA"/>
</dbReference>
<reference evidence="1 2" key="1">
    <citation type="submission" date="2019-05" db="EMBL/GenBank/DDBJ databases">
        <title>Another draft genome of Portunus trituberculatus and its Hox gene families provides insights of decapod evolution.</title>
        <authorList>
            <person name="Jeong J.-H."/>
            <person name="Song I."/>
            <person name="Kim S."/>
            <person name="Choi T."/>
            <person name="Kim D."/>
            <person name="Ryu S."/>
            <person name="Kim W."/>
        </authorList>
    </citation>
    <scope>NUCLEOTIDE SEQUENCE [LARGE SCALE GENOMIC DNA]</scope>
    <source>
        <tissue evidence="1">Muscle</tissue>
    </source>
</reference>
<gene>
    <name evidence="1" type="ORF">E2C01_042854</name>
</gene>